<dbReference type="InParanoid" id="C5KEP9"/>
<evidence type="ECO:0000313" key="2">
    <source>
        <dbReference type="Proteomes" id="UP000007800"/>
    </source>
</evidence>
<dbReference type="RefSeq" id="XP_002785249.1">
    <property type="nucleotide sequence ID" value="XM_002785203.1"/>
</dbReference>
<accession>C5KEP9</accession>
<sequence>MGDIGKFVTKVRSYLREAEGLPLKFGGLIEAQEIMAIHAVLYGGQCRLTESELKFAQECARRTIAGSIELEPNAFNRLLYVVASTAHVEGIEDIAVELFRYGQRRSSGFDEVSIAGLCSSLAMFADPGNLNESYRMKVKELMSNALQIAEMWQKPDHDRASTAKLVNWFLLCAKYEWQLPLSACLEALLAETAQHCQGRHLGIQSSAVQNSGHKGVREAIAGCATELRVVDEWQCPKTRWYIDAAIVGSGGEPEVLIECQGRVHSRSPYLQADKLRLRILRAIYGQERVVEVDGVGVGLAGFAKHSREQVRKAVELLNLTNNQRESVSDM</sequence>
<dbReference type="Proteomes" id="UP000007800">
    <property type="component" value="Unassembled WGS sequence"/>
</dbReference>
<reference evidence="1 2" key="1">
    <citation type="submission" date="2008-07" db="EMBL/GenBank/DDBJ databases">
        <authorList>
            <person name="El-Sayed N."/>
            <person name="Caler E."/>
            <person name="Inman J."/>
            <person name="Amedeo P."/>
            <person name="Hass B."/>
            <person name="Wortman J."/>
        </authorList>
    </citation>
    <scope>NUCLEOTIDE SEQUENCE [LARGE SCALE GENOMIC DNA]</scope>
    <source>
        <strain evidence="2">ATCC 50983 / TXsc</strain>
    </source>
</reference>
<dbReference type="AlphaFoldDB" id="C5KEP9"/>
<organism evidence="2">
    <name type="scientific">Perkinsus marinus (strain ATCC 50983 / TXsc)</name>
    <dbReference type="NCBI Taxonomy" id="423536"/>
    <lineage>
        <taxon>Eukaryota</taxon>
        <taxon>Sar</taxon>
        <taxon>Alveolata</taxon>
        <taxon>Perkinsozoa</taxon>
        <taxon>Perkinsea</taxon>
        <taxon>Perkinsida</taxon>
        <taxon>Perkinsidae</taxon>
        <taxon>Perkinsus</taxon>
    </lineage>
</organism>
<protein>
    <submittedName>
        <fullName evidence="1">Uncharacterized protein</fullName>
    </submittedName>
</protein>
<dbReference type="OrthoDB" id="430676at2759"/>
<evidence type="ECO:0000313" key="1">
    <source>
        <dbReference type="EMBL" id="EER17045.1"/>
    </source>
</evidence>
<keyword evidence="2" id="KW-1185">Reference proteome</keyword>
<dbReference type="OMA" id="AKYEWQL"/>
<gene>
    <name evidence="1" type="ORF">Pmar_PMAR019616</name>
</gene>
<proteinExistence type="predicted"/>
<dbReference type="EMBL" id="GG672411">
    <property type="protein sequence ID" value="EER17045.1"/>
    <property type="molecule type" value="Genomic_DNA"/>
</dbReference>
<dbReference type="GeneID" id="9053131"/>
<name>C5KEP9_PERM5</name>